<evidence type="ECO:0000313" key="3">
    <source>
        <dbReference type="EMBL" id="OXM57639.1"/>
    </source>
</evidence>
<keyword evidence="2" id="KW-0472">Membrane</keyword>
<evidence type="ECO:0000256" key="2">
    <source>
        <dbReference type="SAM" id="Phobius"/>
    </source>
</evidence>
<keyword evidence="4" id="KW-1185">Reference proteome</keyword>
<feature type="compositionally biased region" description="Polar residues" evidence="1">
    <location>
        <begin position="126"/>
        <end position="138"/>
    </location>
</feature>
<protein>
    <submittedName>
        <fullName evidence="3">Uncharacterized protein</fullName>
    </submittedName>
</protein>
<feature type="non-terminal residue" evidence="3">
    <location>
        <position position="1"/>
    </location>
</feature>
<feature type="transmembrane region" description="Helical" evidence="2">
    <location>
        <begin position="21"/>
        <end position="54"/>
    </location>
</feature>
<feature type="transmembrane region" description="Helical" evidence="2">
    <location>
        <begin position="74"/>
        <end position="93"/>
    </location>
</feature>
<dbReference type="Proteomes" id="UP000215223">
    <property type="component" value="Unassembled WGS sequence"/>
</dbReference>
<evidence type="ECO:0000313" key="4">
    <source>
        <dbReference type="Proteomes" id="UP000215223"/>
    </source>
</evidence>
<organism evidence="3 4">
    <name type="scientific">Amycolatopsis thailandensis</name>
    <dbReference type="NCBI Taxonomy" id="589330"/>
    <lineage>
        <taxon>Bacteria</taxon>
        <taxon>Bacillati</taxon>
        <taxon>Actinomycetota</taxon>
        <taxon>Actinomycetes</taxon>
        <taxon>Pseudonocardiales</taxon>
        <taxon>Pseudonocardiaceae</taxon>
        <taxon>Amycolatopsis</taxon>
    </lineage>
</organism>
<name>A0A229SFW3_9PSEU</name>
<accession>A0A229SFW3</accession>
<feature type="compositionally biased region" description="Basic and acidic residues" evidence="1">
    <location>
        <begin position="105"/>
        <end position="125"/>
    </location>
</feature>
<reference evidence="3 4" key="1">
    <citation type="submission" date="2017-07" db="EMBL/GenBank/DDBJ databases">
        <title>Amycolatopsis thailandensis Genome sequencing and assembly.</title>
        <authorList>
            <person name="Kaur N."/>
            <person name="Mayilraj S."/>
        </authorList>
    </citation>
    <scope>NUCLEOTIDE SEQUENCE [LARGE SCALE GENOMIC DNA]</scope>
    <source>
        <strain evidence="3 4">JCM 16380</strain>
    </source>
</reference>
<gene>
    <name evidence="3" type="ORF">CFP71_06955</name>
</gene>
<proteinExistence type="predicted"/>
<sequence length="138" mass="15199">RTVYNHLWDRPSEAAERRKALLYNVSTVTTLAIGVACMYAILFVLALLAAAVLIDSGYLAQTLGHPVGVGSYLNLVWLCSSVGIVAGALGSSLEDEETVRSATYSRREQERQERNQRRQEHRSSTNRDPSTQSSSADK</sequence>
<feature type="region of interest" description="Disordered" evidence="1">
    <location>
        <begin position="99"/>
        <end position="138"/>
    </location>
</feature>
<dbReference type="EMBL" id="NMQT01000022">
    <property type="protein sequence ID" value="OXM57639.1"/>
    <property type="molecule type" value="Genomic_DNA"/>
</dbReference>
<keyword evidence="2" id="KW-1133">Transmembrane helix</keyword>
<dbReference type="AlphaFoldDB" id="A0A229SFW3"/>
<comment type="caution">
    <text evidence="3">The sequence shown here is derived from an EMBL/GenBank/DDBJ whole genome shotgun (WGS) entry which is preliminary data.</text>
</comment>
<keyword evidence="2" id="KW-0812">Transmembrane</keyword>
<evidence type="ECO:0000256" key="1">
    <source>
        <dbReference type="SAM" id="MobiDB-lite"/>
    </source>
</evidence>